<reference evidence="9" key="1">
    <citation type="journal article" date="2019" name="Int. J. Syst. Evol. Microbiol.">
        <title>The Global Catalogue of Microorganisms (GCM) 10K type strain sequencing project: providing services to taxonomists for standard genome sequencing and annotation.</title>
        <authorList>
            <consortium name="The Broad Institute Genomics Platform"/>
            <consortium name="The Broad Institute Genome Sequencing Center for Infectious Disease"/>
            <person name="Wu L."/>
            <person name="Ma J."/>
        </authorList>
    </citation>
    <scope>NUCLEOTIDE SEQUENCE [LARGE SCALE GENOMIC DNA]</scope>
    <source>
        <strain evidence="9">JCM 18304</strain>
    </source>
</reference>
<accession>A0ABP9RWF5</accession>
<dbReference type="Gene3D" id="1.10.1740.10">
    <property type="match status" value="1"/>
</dbReference>
<dbReference type="InterPro" id="IPR013325">
    <property type="entry name" value="RNA_pol_sigma_r2"/>
</dbReference>
<evidence type="ECO:0000313" key="8">
    <source>
        <dbReference type="EMBL" id="GAA5188412.1"/>
    </source>
</evidence>
<comment type="caution">
    <text evidence="8">The sequence shown here is derived from an EMBL/GenBank/DDBJ whole genome shotgun (WGS) entry which is preliminary data.</text>
</comment>
<dbReference type="InterPro" id="IPR013324">
    <property type="entry name" value="RNA_pol_sigma_r3/r4-like"/>
</dbReference>
<dbReference type="PANTHER" id="PTHR43133">
    <property type="entry name" value="RNA POLYMERASE ECF-TYPE SIGMA FACTO"/>
    <property type="match status" value="1"/>
</dbReference>
<feature type="domain" description="RNA polymerase sigma factor 70 region 4 type 2" evidence="7">
    <location>
        <begin position="102"/>
        <end position="154"/>
    </location>
</feature>
<evidence type="ECO:0000256" key="4">
    <source>
        <dbReference type="ARBA" id="ARBA00023125"/>
    </source>
</evidence>
<keyword evidence="9" id="KW-1185">Reference proteome</keyword>
<evidence type="ECO:0000256" key="3">
    <source>
        <dbReference type="ARBA" id="ARBA00023082"/>
    </source>
</evidence>
<dbReference type="InterPro" id="IPR014325">
    <property type="entry name" value="RNA_pol_sigma-E_actinobac"/>
</dbReference>
<dbReference type="InterPro" id="IPR036388">
    <property type="entry name" value="WH-like_DNA-bd_sf"/>
</dbReference>
<dbReference type="Pfam" id="PF08281">
    <property type="entry name" value="Sigma70_r4_2"/>
    <property type="match status" value="1"/>
</dbReference>
<dbReference type="InterPro" id="IPR007627">
    <property type="entry name" value="RNA_pol_sigma70_r2"/>
</dbReference>
<evidence type="ECO:0000256" key="1">
    <source>
        <dbReference type="ARBA" id="ARBA00010641"/>
    </source>
</evidence>
<dbReference type="NCBIfam" id="TIGR02937">
    <property type="entry name" value="sigma70-ECF"/>
    <property type="match status" value="1"/>
</dbReference>
<keyword evidence="4" id="KW-0238">DNA-binding</keyword>
<name>A0ABP9RWF5_9ACTN</name>
<feature type="domain" description="RNA polymerase sigma-70 region 2" evidence="6">
    <location>
        <begin position="14"/>
        <end position="79"/>
    </location>
</feature>
<gene>
    <name evidence="8" type="ORF">GCM10023322_39050</name>
</gene>
<dbReference type="EMBL" id="BAABJQ010000011">
    <property type="protein sequence ID" value="GAA5188412.1"/>
    <property type="molecule type" value="Genomic_DNA"/>
</dbReference>
<sequence length="171" mass="19299">MQPEAERDYVEYVSARLPRLHHAAYLLCGDAHRADDIVQAALTALYLSWRRARAADDLDAYVHKILIHKFVDERRSRWSRVVLRSAWVDSALPEAPGVEERDEIENALRRLPPGRRSVLVLRYFCDLSVEATAEALGCSVGTVKSQTARGLAALREVLGNSESMVGQREMR</sequence>
<dbReference type="PANTHER" id="PTHR43133:SF50">
    <property type="entry name" value="ECF RNA POLYMERASE SIGMA FACTOR SIGM"/>
    <property type="match status" value="1"/>
</dbReference>
<dbReference type="NCBIfam" id="TIGR02983">
    <property type="entry name" value="SigE-fam_strep"/>
    <property type="match status" value="1"/>
</dbReference>
<protein>
    <submittedName>
        <fullName evidence="8">SigE family RNA polymerase sigma factor</fullName>
    </submittedName>
</protein>
<proteinExistence type="inferred from homology"/>
<keyword evidence="3" id="KW-0731">Sigma factor</keyword>
<dbReference type="Proteomes" id="UP001501570">
    <property type="component" value="Unassembled WGS sequence"/>
</dbReference>
<dbReference type="Pfam" id="PF04542">
    <property type="entry name" value="Sigma70_r2"/>
    <property type="match status" value="1"/>
</dbReference>
<evidence type="ECO:0000256" key="2">
    <source>
        <dbReference type="ARBA" id="ARBA00023015"/>
    </source>
</evidence>
<evidence type="ECO:0000256" key="5">
    <source>
        <dbReference type="ARBA" id="ARBA00023163"/>
    </source>
</evidence>
<evidence type="ECO:0000259" key="7">
    <source>
        <dbReference type="Pfam" id="PF08281"/>
    </source>
</evidence>
<comment type="similarity">
    <text evidence="1">Belongs to the sigma-70 factor family. ECF subfamily.</text>
</comment>
<dbReference type="Gene3D" id="1.10.10.10">
    <property type="entry name" value="Winged helix-like DNA-binding domain superfamily/Winged helix DNA-binding domain"/>
    <property type="match status" value="1"/>
</dbReference>
<evidence type="ECO:0000313" key="9">
    <source>
        <dbReference type="Proteomes" id="UP001501570"/>
    </source>
</evidence>
<dbReference type="InterPro" id="IPR014284">
    <property type="entry name" value="RNA_pol_sigma-70_dom"/>
</dbReference>
<keyword evidence="5" id="KW-0804">Transcription</keyword>
<dbReference type="InterPro" id="IPR039425">
    <property type="entry name" value="RNA_pol_sigma-70-like"/>
</dbReference>
<dbReference type="CDD" id="cd06171">
    <property type="entry name" value="Sigma70_r4"/>
    <property type="match status" value="1"/>
</dbReference>
<organism evidence="8 9">
    <name type="scientific">Rugosimonospora acidiphila</name>
    <dbReference type="NCBI Taxonomy" id="556531"/>
    <lineage>
        <taxon>Bacteria</taxon>
        <taxon>Bacillati</taxon>
        <taxon>Actinomycetota</taxon>
        <taxon>Actinomycetes</taxon>
        <taxon>Micromonosporales</taxon>
        <taxon>Micromonosporaceae</taxon>
        <taxon>Rugosimonospora</taxon>
    </lineage>
</organism>
<dbReference type="InterPro" id="IPR013249">
    <property type="entry name" value="RNA_pol_sigma70_r4_t2"/>
</dbReference>
<dbReference type="SUPFAM" id="SSF88659">
    <property type="entry name" value="Sigma3 and sigma4 domains of RNA polymerase sigma factors"/>
    <property type="match status" value="1"/>
</dbReference>
<dbReference type="SUPFAM" id="SSF88946">
    <property type="entry name" value="Sigma2 domain of RNA polymerase sigma factors"/>
    <property type="match status" value="1"/>
</dbReference>
<keyword evidence="2" id="KW-0805">Transcription regulation</keyword>
<evidence type="ECO:0000259" key="6">
    <source>
        <dbReference type="Pfam" id="PF04542"/>
    </source>
</evidence>
<dbReference type="RefSeq" id="WP_345631464.1">
    <property type="nucleotide sequence ID" value="NZ_BAABJQ010000011.1"/>
</dbReference>